<protein>
    <recommendedName>
        <fullName evidence="2">BTB domain-containing protein</fullName>
    </recommendedName>
</protein>
<dbReference type="AlphaFoldDB" id="A0A2G8SHQ8"/>
<sequence>MSSESEPSRKRARIEGEEGGSDANLPASGLEKDDEVWLSDGSIVVVAADNIAFRVHKSTLSLRSEIFRALFSLPNADEASAETMDGCPVVRVSDTSSDIRHLFLVLCCGKNYYYDGDVLLAVPFEVLASLIRMAHKYAIQDILDHALSRLKRYYPSNLAALQDPASRARYVTTKPEHAPEVVALARLTNTPSLLPSALLLCTGLLTTYRRPSGGGPFEFQLAALPVPDQALLIAARGYLIDICAQRALRLLAVVPCAGCTHPEMCRAMQDAPLVALQSGVEGKVPLFYGQDPLQPMAATVWDGLERSLFCAGCRKALVDVDEAEMKWVWSELPGIFGVKIEGDGWPRGPAEVRREIVPIEACCR</sequence>
<dbReference type="EMBL" id="AYKW01000008">
    <property type="protein sequence ID" value="PIL33281.1"/>
    <property type="molecule type" value="Genomic_DNA"/>
</dbReference>
<accession>A0A2G8SHQ8</accession>
<evidence type="ECO:0000313" key="4">
    <source>
        <dbReference type="Proteomes" id="UP000230002"/>
    </source>
</evidence>
<dbReference type="Gene3D" id="3.30.710.10">
    <property type="entry name" value="Potassium Channel Kv1.1, Chain A"/>
    <property type="match status" value="1"/>
</dbReference>
<dbReference type="Pfam" id="PF00651">
    <property type="entry name" value="BTB"/>
    <property type="match status" value="1"/>
</dbReference>
<comment type="caution">
    <text evidence="3">The sequence shown here is derived from an EMBL/GenBank/DDBJ whole genome shotgun (WGS) entry which is preliminary data.</text>
</comment>
<feature type="compositionally biased region" description="Basic and acidic residues" evidence="1">
    <location>
        <begin position="1"/>
        <end position="16"/>
    </location>
</feature>
<dbReference type="InterPro" id="IPR011333">
    <property type="entry name" value="SKP1/BTB/POZ_sf"/>
</dbReference>
<evidence type="ECO:0000313" key="3">
    <source>
        <dbReference type="EMBL" id="PIL33281.1"/>
    </source>
</evidence>
<dbReference type="CDD" id="cd18186">
    <property type="entry name" value="BTB_POZ_ZBTB_KLHL-like"/>
    <property type="match status" value="1"/>
</dbReference>
<dbReference type="Proteomes" id="UP000230002">
    <property type="component" value="Unassembled WGS sequence"/>
</dbReference>
<organism evidence="3 4">
    <name type="scientific">Ganoderma sinense ZZ0214-1</name>
    <dbReference type="NCBI Taxonomy" id="1077348"/>
    <lineage>
        <taxon>Eukaryota</taxon>
        <taxon>Fungi</taxon>
        <taxon>Dikarya</taxon>
        <taxon>Basidiomycota</taxon>
        <taxon>Agaricomycotina</taxon>
        <taxon>Agaricomycetes</taxon>
        <taxon>Polyporales</taxon>
        <taxon>Polyporaceae</taxon>
        <taxon>Ganoderma</taxon>
    </lineage>
</organism>
<gene>
    <name evidence="3" type="ORF">GSI_04731</name>
</gene>
<name>A0A2G8SHQ8_9APHY</name>
<reference evidence="3 4" key="1">
    <citation type="journal article" date="2015" name="Sci. Rep.">
        <title>Chromosome-level genome map provides insights into diverse defense mechanisms in the medicinal fungus Ganoderma sinense.</title>
        <authorList>
            <person name="Zhu Y."/>
            <person name="Xu J."/>
            <person name="Sun C."/>
            <person name="Zhou S."/>
            <person name="Xu H."/>
            <person name="Nelson D.R."/>
            <person name="Qian J."/>
            <person name="Song J."/>
            <person name="Luo H."/>
            <person name="Xiang L."/>
            <person name="Li Y."/>
            <person name="Xu Z."/>
            <person name="Ji A."/>
            <person name="Wang L."/>
            <person name="Lu S."/>
            <person name="Hayward A."/>
            <person name="Sun W."/>
            <person name="Li X."/>
            <person name="Schwartz D.C."/>
            <person name="Wang Y."/>
            <person name="Chen S."/>
        </authorList>
    </citation>
    <scope>NUCLEOTIDE SEQUENCE [LARGE SCALE GENOMIC DNA]</scope>
    <source>
        <strain evidence="3 4">ZZ0214-1</strain>
    </source>
</reference>
<feature type="region of interest" description="Disordered" evidence="1">
    <location>
        <begin position="1"/>
        <end position="28"/>
    </location>
</feature>
<dbReference type="SUPFAM" id="SSF54695">
    <property type="entry name" value="POZ domain"/>
    <property type="match status" value="1"/>
</dbReference>
<dbReference type="PROSITE" id="PS50097">
    <property type="entry name" value="BTB"/>
    <property type="match status" value="1"/>
</dbReference>
<proteinExistence type="predicted"/>
<keyword evidence="4" id="KW-1185">Reference proteome</keyword>
<evidence type="ECO:0000256" key="1">
    <source>
        <dbReference type="SAM" id="MobiDB-lite"/>
    </source>
</evidence>
<dbReference type="OrthoDB" id="2800059at2759"/>
<feature type="domain" description="BTB" evidence="2">
    <location>
        <begin position="39"/>
        <end position="106"/>
    </location>
</feature>
<dbReference type="SMART" id="SM00225">
    <property type="entry name" value="BTB"/>
    <property type="match status" value="1"/>
</dbReference>
<evidence type="ECO:0000259" key="2">
    <source>
        <dbReference type="PROSITE" id="PS50097"/>
    </source>
</evidence>
<dbReference type="STRING" id="1077348.A0A2G8SHQ8"/>
<dbReference type="InterPro" id="IPR000210">
    <property type="entry name" value="BTB/POZ_dom"/>
</dbReference>